<dbReference type="PROSITE" id="PS01063">
    <property type="entry name" value="SIGMA70_ECF"/>
    <property type="match status" value="1"/>
</dbReference>
<name>A0A146G831_TERSA</name>
<keyword evidence="4 6" id="KW-0238">DNA-binding</keyword>
<dbReference type="Gene3D" id="1.10.1740.10">
    <property type="match status" value="1"/>
</dbReference>
<dbReference type="AlphaFoldDB" id="A0A146G831"/>
<comment type="caution">
    <text evidence="9">The sequence shown here is derived from an EMBL/GenBank/DDBJ whole genome shotgun (WGS) entry which is preliminary data.</text>
</comment>
<dbReference type="InterPro" id="IPR013249">
    <property type="entry name" value="RNA_pol_sigma70_r4_t2"/>
</dbReference>
<keyword evidence="5 6" id="KW-0804">Transcription</keyword>
<evidence type="ECO:0000313" key="10">
    <source>
        <dbReference type="Proteomes" id="UP000076023"/>
    </source>
</evidence>
<dbReference type="InterPro" id="IPR013325">
    <property type="entry name" value="RNA_pol_sigma_r2"/>
</dbReference>
<reference evidence="10" key="1">
    <citation type="journal article" date="2017" name="Genome Announc.">
        <title>Draft Genome Sequence of Terrimicrobium sacchariphilum NM-5T, a Facultative Anaerobic Soil Bacterium of the Class Spartobacteria.</title>
        <authorList>
            <person name="Qiu Y.L."/>
            <person name="Tourlousse D.M."/>
            <person name="Matsuura N."/>
            <person name="Ohashi A."/>
            <person name="Sekiguchi Y."/>
        </authorList>
    </citation>
    <scope>NUCLEOTIDE SEQUENCE [LARGE SCALE GENOMIC DNA]</scope>
    <source>
        <strain evidence="10">NM-5</strain>
    </source>
</reference>
<protein>
    <recommendedName>
        <fullName evidence="6">RNA polymerase sigma factor</fullName>
    </recommendedName>
</protein>
<keyword evidence="3 6" id="KW-0731">Sigma factor</keyword>
<dbReference type="NCBIfam" id="TIGR02937">
    <property type="entry name" value="sigma70-ECF"/>
    <property type="match status" value="1"/>
</dbReference>
<dbReference type="Proteomes" id="UP000076023">
    <property type="component" value="Unassembled WGS sequence"/>
</dbReference>
<dbReference type="SUPFAM" id="SSF88946">
    <property type="entry name" value="Sigma2 domain of RNA polymerase sigma factors"/>
    <property type="match status" value="1"/>
</dbReference>
<evidence type="ECO:0000259" key="7">
    <source>
        <dbReference type="Pfam" id="PF04542"/>
    </source>
</evidence>
<dbReference type="InterPro" id="IPR039425">
    <property type="entry name" value="RNA_pol_sigma-70-like"/>
</dbReference>
<evidence type="ECO:0000256" key="1">
    <source>
        <dbReference type="ARBA" id="ARBA00010641"/>
    </source>
</evidence>
<gene>
    <name evidence="9" type="ORF">TSACC_22087</name>
</gene>
<dbReference type="GO" id="GO:0016987">
    <property type="term" value="F:sigma factor activity"/>
    <property type="evidence" value="ECO:0007669"/>
    <property type="project" value="UniProtKB-KW"/>
</dbReference>
<dbReference type="GO" id="GO:0003677">
    <property type="term" value="F:DNA binding"/>
    <property type="evidence" value="ECO:0007669"/>
    <property type="project" value="UniProtKB-KW"/>
</dbReference>
<dbReference type="EMBL" id="BDCO01000002">
    <property type="protein sequence ID" value="GAT33670.1"/>
    <property type="molecule type" value="Genomic_DNA"/>
</dbReference>
<dbReference type="InterPro" id="IPR007627">
    <property type="entry name" value="RNA_pol_sigma70_r2"/>
</dbReference>
<dbReference type="PANTHER" id="PTHR43133">
    <property type="entry name" value="RNA POLYMERASE ECF-TYPE SIGMA FACTO"/>
    <property type="match status" value="1"/>
</dbReference>
<comment type="similarity">
    <text evidence="1 6">Belongs to the sigma-70 factor family. ECF subfamily.</text>
</comment>
<dbReference type="STRING" id="690879.TSACC_22087"/>
<accession>A0A146G831</accession>
<evidence type="ECO:0000259" key="8">
    <source>
        <dbReference type="Pfam" id="PF08281"/>
    </source>
</evidence>
<sequence length="199" mass="22423">MNLDASPNDDSSAAEDVQLMLRVRDGDIDAFESLVVKHQHSVIGTVARMMGNPSDSEDIAQQVFIRVWKSAVRYEPSAKFTTWLMTITRNLVFNESRRRSRARVVPLHDDADDGPTVQYADPEAGSPADDLLDAELRDAVDTAIAELPEKHRLAIILRRYENMAYEEIAKVLKTSVPAVKSILFRARADLKAKLQRYLE</sequence>
<keyword evidence="10" id="KW-1185">Reference proteome</keyword>
<dbReference type="Pfam" id="PF04542">
    <property type="entry name" value="Sigma70_r2"/>
    <property type="match status" value="1"/>
</dbReference>
<dbReference type="OrthoDB" id="9785675at2"/>
<evidence type="ECO:0000256" key="6">
    <source>
        <dbReference type="RuleBase" id="RU000716"/>
    </source>
</evidence>
<dbReference type="InterPro" id="IPR013324">
    <property type="entry name" value="RNA_pol_sigma_r3/r4-like"/>
</dbReference>
<evidence type="ECO:0000256" key="4">
    <source>
        <dbReference type="ARBA" id="ARBA00023125"/>
    </source>
</evidence>
<dbReference type="Pfam" id="PF08281">
    <property type="entry name" value="Sigma70_r4_2"/>
    <property type="match status" value="1"/>
</dbReference>
<dbReference type="InterPro" id="IPR000838">
    <property type="entry name" value="RNA_pol_sigma70_ECF_CS"/>
</dbReference>
<dbReference type="CDD" id="cd06171">
    <property type="entry name" value="Sigma70_r4"/>
    <property type="match status" value="1"/>
</dbReference>
<evidence type="ECO:0000313" key="9">
    <source>
        <dbReference type="EMBL" id="GAT33670.1"/>
    </source>
</evidence>
<evidence type="ECO:0000256" key="2">
    <source>
        <dbReference type="ARBA" id="ARBA00023015"/>
    </source>
</evidence>
<dbReference type="Gene3D" id="1.10.10.10">
    <property type="entry name" value="Winged helix-like DNA-binding domain superfamily/Winged helix DNA-binding domain"/>
    <property type="match status" value="1"/>
</dbReference>
<dbReference type="InterPro" id="IPR014284">
    <property type="entry name" value="RNA_pol_sigma-70_dom"/>
</dbReference>
<dbReference type="InterPro" id="IPR036388">
    <property type="entry name" value="WH-like_DNA-bd_sf"/>
</dbReference>
<dbReference type="RefSeq" id="WP_075079374.1">
    <property type="nucleotide sequence ID" value="NZ_BDCO01000002.1"/>
</dbReference>
<evidence type="ECO:0000256" key="3">
    <source>
        <dbReference type="ARBA" id="ARBA00023082"/>
    </source>
</evidence>
<proteinExistence type="inferred from homology"/>
<dbReference type="GO" id="GO:0006352">
    <property type="term" value="P:DNA-templated transcription initiation"/>
    <property type="evidence" value="ECO:0007669"/>
    <property type="project" value="InterPro"/>
</dbReference>
<keyword evidence="2 6" id="KW-0805">Transcription regulation</keyword>
<feature type="domain" description="RNA polymerase sigma factor 70 region 4 type 2" evidence="8">
    <location>
        <begin position="138"/>
        <end position="190"/>
    </location>
</feature>
<feature type="domain" description="RNA polymerase sigma-70 region 2" evidence="7">
    <location>
        <begin position="34"/>
        <end position="101"/>
    </location>
</feature>
<dbReference type="PANTHER" id="PTHR43133:SF8">
    <property type="entry name" value="RNA POLYMERASE SIGMA FACTOR HI_1459-RELATED"/>
    <property type="match status" value="1"/>
</dbReference>
<organism evidence="9 10">
    <name type="scientific">Terrimicrobium sacchariphilum</name>
    <dbReference type="NCBI Taxonomy" id="690879"/>
    <lineage>
        <taxon>Bacteria</taxon>
        <taxon>Pseudomonadati</taxon>
        <taxon>Verrucomicrobiota</taxon>
        <taxon>Terrimicrobiia</taxon>
        <taxon>Terrimicrobiales</taxon>
        <taxon>Terrimicrobiaceae</taxon>
        <taxon>Terrimicrobium</taxon>
    </lineage>
</organism>
<dbReference type="InParanoid" id="A0A146G831"/>
<dbReference type="SUPFAM" id="SSF88659">
    <property type="entry name" value="Sigma3 and sigma4 domains of RNA polymerase sigma factors"/>
    <property type="match status" value="1"/>
</dbReference>
<evidence type="ECO:0000256" key="5">
    <source>
        <dbReference type="ARBA" id="ARBA00023163"/>
    </source>
</evidence>